<evidence type="ECO:0000313" key="1">
    <source>
        <dbReference type="EMBL" id="AWK14507.1"/>
    </source>
</evidence>
<protein>
    <submittedName>
        <fullName evidence="1">Uncharacterized protein</fullName>
    </submittedName>
</protein>
<dbReference type="PROSITE" id="PS00018">
    <property type="entry name" value="EF_HAND_1"/>
    <property type="match status" value="1"/>
</dbReference>
<dbReference type="KEGG" id="fsm:CCS41_08520"/>
<gene>
    <name evidence="1" type="ORF">CCS41_08520</name>
</gene>
<keyword evidence="2" id="KW-1185">Reference proteome</keyword>
<dbReference type="OrthoDB" id="9988310at2"/>
<accession>A0A2U8I5Z4</accession>
<dbReference type="InterPro" id="IPR018247">
    <property type="entry name" value="EF_Hand_1_Ca_BS"/>
</dbReference>
<name>A0A2U8I5Z4_9GAMM</name>
<proteinExistence type="predicted"/>
<reference evidence="1 2" key="1">
    <citation type="submission" date="2017-05" db="EMBL/GenBank/DDBJ databases">
        <title>Genome sequence of Candidatus Fukatsuia symbiotica and Candidatus Hamiltonella defensa from Acyrthosiphon pisum strain 5D.</title>
        <authorList>
            <person name="Patel V.A."/>
            <person name="Chevignon G."/>
            <person name="Russell J.A."/>
            <person name="Oliver K.M."/>
        </authorList>
    </citation>
    <scope>NUCLEOTIDE SEQUENCE [LARGE SCALE GENOMIC DNA]</scope>
    <source>
        <strain evidence="1 2">5D</strain>
    </source>
</reference>
<evidence type="ECO:0000313" key="2">
    <source>
        <dbReference type="Proteomes" id="UP000261875"/>
    </source>
</evidence>
<dbReference type="RefSeq" id="WP_072549732.1">
    <property type="nucleotide sequence ID" value="NZ_CP021659.1"/>
</dbReference>
<sequence>MSNKNKSRIIQNLLKKTNGIRVVNDSIAEVKITNDHAFYKLICEKAAHFDYSVKQFNLLYFNIYEEMMKRSFTILEINNHCEINNIPVFNMDELLTLIPKETRKNYIDYQRNTIRNDQHEYLSNKVNIVASYIEIEAESIANCSHQDYIVDSDIYYKFIYKKLCNSEYTYTEYNTLYEGISEELVHTNLDIDEIIKRYDEYGITPPTEDELKGLVKKQEDTRSGNHFKKKIILDFQGRINIKIDGTSDDPTVVTGTNELNFNIDLFHNRSSENSQDKNREGILNNKELLKALENTVKTFNDIFGIKKDNNPFKVYGNIANFRLFLFEDSAIYQDYLNLTYDDTISGFDLTEISDNNYISNMYLYYGNVQRDANGEWDYWRYNYIIKHEFIHALTFCLTARLDIGKVLMKGLAEYTTLLTEGDNIADFTNLVEDEYKNYSLEKIIKGKIDPYKTGITVIAYLEQNYPDFMDNLLYAATEDGKTLDGHLYFKQMMQDIYDSEADKIQHGGGFSHWVQTSSQVKGNVTVSSSDNRVPVPQPLLITQKVDPQPGSEDLLSNEYFSGMLVEQSDSSTPTYYNTRLPRADVSRLMNSMHHFPDKEPQGSYASF</sequence>
<dbReference type="Proteomes" id="UP000261875">
    <property type="component" value="Chromosome"/>
</dbReference>
<dbReference type="EMBL" id="CP021659">
    <property type="protein sequence ID" value="AWK14507.1"/>
    <property type="molecule type" value="Genomic_DNA"/>
</dbReference>
<dbReference type="AlphaFoldDB" id="A0A2U8I5Z4"/>
<organism evidence="1 2">
    <name type="scientific">Candidatus Fukatsuia symbiotica</name>
    <dbReference type="NCBI Taxonomy" id="1878942"/>
    <lineage>
        <taxon>Bacteria</taxon>
        <taxon>Pseudomonadati</taxon>
        <taxon>Pseudomonadota</taxon>
        <taxon>Gammaproteobacteria</taxon>
        <taxon>Enterobacterales</taxon>
        <taxon>Yersiniaceae</taxon>
        <taxon>Candidatus Fukatsuia</taxon>
    </lineage>
</organism>